<feature type="compositionally biased region" description="Basic and acidic residues" evidence="1">
    <location>
        <begin position="122"/>
        <end position="137"/>
    </location>
</feature>
<dbReference type="Proteomes" id="UP000306102">
    <property type="component" value="Unassembled WGS sequence"/>
</dbReference>
<dbReference type="EMBL" id="SDRB02008494">
    <property type="protein sequence ID" value="THG09466.1"/>
    <property type="molecule type" value="Genomic_DNA"/>
</dbReference>
<dbReference type="AlphaFoldDB" id="A0A4S4E2P2"/>
<dbReference type="PANTHER" id="PTHR34810">
    <property type="entry name" value="DNA-BINDING PROTEIN BIN4"/>
    <property type="match status" value="1"/>
</dbReference>
<dbReference type="GO" id="GO:0005634">
    <property type="term" value="C:nucleus"/>
    <property type="evidence" value="ECO:0007669"/>
    <property type="project" value="TreeGrafter"/>
</dbReference>
<evidence type="ECO:0000313" key="3">
    <source>
        <dbReference type="Proteomes" id="UP000306102"/>
    </source>
</evidence>
<dbReference type="GO" id="GO:0003690">
    <property type="term" value="F:double-stranded DNA binding"/>
    <property type="evidence" value="ECO:0007669"/>
    <property type="project" value="InterPro"/>
</dbReference>
<dbReference type="GO" id="GO:0009330">
    <property type="term" value="C:DNA topoisomerase type II (double strand cut, ATP-hydrolyzing) complex"/>
    <property type="evidence" value="ECO:0007669"/>
    <property type="project" value="InterPro"/>
</dbReference>
<feature type="compositionally biased region" description="Basic residues" evidence="1">
    <location>
        <begin position="81"/>
        <end position="105"/>
    </location>
</feature>
<feature type="region of interest" description="Disordered" evidence="1">
    <location>
        <begin position="352"/>
        <end position="423"/>
    </location>
</feature>
<dbReference type="GO" id="GO:0042023">
    <property type="term" value="P:DNA endoreduplication"/>
    <property type="evidence" value="ECO:0007669"/>
    <property type="project" value="InterPro"/>
</dbReference>
<keyword evidence="3" id="KW-1185">Reference proteome</keyword>
<feature type="compositionally biased region" description="Basic and acidic residues" evidence="1">
    <location>
        <begin position="1"/>
        <end position="10"/>
    </location>
</feature>
<protein>
    <recommendedName>
        <fullName evidence="4">DNA-binding protein BIN4</fullName>
    </recommendedName>
</protein>
<evidence type="ECO:0008006" key="4">
    <source>
        <dbReference type="Google" id="ProtNLM"/>
    </source>
</evidence>
<feature type="compositionally biased region" description="Low complexity" evidence="1">
    <location>
        <begin position="149"/>
        <end position="158"/>
    </location>
</feature>
<feature type="compositionally biased region" description="Basic and acidic residues" evidence="1">
    <location>
        <begin position="37"/>
        <end position="50"/>
    </location>
</feature>
<feature type="compositionally biased region" description="Basic residues" evidence="1">
    <location>
        <begin position="405"/>
        <end position="423"/>
    </location>
</feature>
<dbReference type="PANTHER" id="PTHR34810:SF1">
    <property type="entry name" value="DNA-BINDING PROTEIN BIN4"/>
    <property type="match status" value="1"/>
</dbReference>
<sequence length="423" mass="46324">MSSSREESPDWLRTFQAPTQSILTLSSGSESSPNDSPLREDGTSEKKPSSSKETSQFAEKDEDQDTRPCGRGDESASTKTLKAKPPTKKRPKVEHTSVKKKKTNNRSKPGGHFLCNDIENGSDEKATKQEKSEKHIEPNVPNNSVLTLSSDSESPHSSPIREGSKEKSPKRGLKNKDPVSAKKKKVNTDINKKENNGDVEVAEEEVAEKHTEPHFSSSRLPLVLSEKASRSKALVECEGESIDLSGDVGAVGRVVISDNPSGNQEMFLDLKGMFNSFYIKKWVLLNLNLVSVSGTIYKTAIVPSRSFCVVSFGQSEAKIEAIMNDFIQLKPQSNVYEAETMVEGTLDGFSFDSDDDADKMPKTVTNQTDQNEGDGEQSNTKTKTKAEKTSGVLRKRGGKAAGGKPPKKVRKKTQAPKKSKTKK</sequence>
<accession>A0A4S4E2P2</accession>
<gene>
    <name evidence="2" type="ORF">TEA_003929</name>
</gene>
<evidence type="ECO:0000313" key="2">
    <source>
        <dbReference type="EMBL" id="THG09466.1"/>
    </source>
</evidence>
<dbReference type="GO" id="GO:0051276">
    <property type="term" value="P:chromosome organization"/>
    <property type="evidence" value="ECO:0007669"/>
    <property type="project" value="TreeGrafter"/>
</dbReference>
<feature type="compositionally biased region" description="Polar residues" evidence="1">
    <location>
        <begin position="363"/>
        <end position="381"/>
    </location>
</feature>
<name>A0A4S4E2P2_CAMSN</name>
<feature type="compositionally biased region" description="Basic and acidic residues" evidence="1">
    <location>
        <begin position="65"/>
        <end position="76"/>
    </location>
</feature>
<feature type="compositionally biased region" description="Low complexity" evidence="1">
    <location>
        <begin position="21"/>
        <end position="36"/>
    </location>
</feature>
<feature type="region of interest" description="Disordered" evidence="1">
    <location>
        <begin position="1"/>
        <end position="198"/>
    </location>
</feature>
<proteinExistence type="predicted"/>
<reference evidence="2 3" key="1">
    <citation type="journal article" date="2018" name="Proc. Natl. Acad. Sci. U.S.A.">
        <title>Draft genome sequence of Camellia sinensis var. sinensis provides insights into the evolution of the tea genome and tea quality.</title>
        <authorList>
            <person name="Wei C."/>
            <person name="Yang H."/>
            <person name="Wang S."/>
            <person name="Zhao J."/>
            <person name="Liu C."/>
            <person name="Gao L."/>
            <person name="Xia E."/>
            <person name="Lu Y."/>
            <person name="Tai Y."/>
            <person name="She G."/>
            <person name="Sun J."/>
            <person name="Cao H."/>
            <person name="Tong W."/>
            <person name="Gao Q."/>
            <person name="Li Y."/>
            <person name="Deng W."/>
            <person name="Jiang X."/>
            <person name="Wang W."/>
            <person name="Chen Q."/>
            <person name="Zhang S."/>
            <person name="Li H."/>
            <person name="Wu J."/>
            <person name="Wang P."/>
            <person name="Li P."/>
            <person name="Shi C."/>
            <person name="Zheng F."/>
            <person name="Jian J."/>
            <person name="Huang B."/>
            <person name="Shan D."/>
            <person name="Shi M."/>
            <person name="Fang C."/>
            <person name="Yue Y."/>
            <person name="Li F."/>
            <person name="Li D."/>
            <person name="Wei S."/>
            <person name="Han B."/>
            <person name="Jiang C."/>
            <person name="Yin Y."/>
            <person name="Xia T."/>
            <person name="Zhang Z."/>
            <person name="Bennetzen J.L."/>
            <person name="Zhao S."/>
            <person name="Wan X."/>
        </authorList>
    </citation>
    <scope>NUCLEOTIDE SEQUENCE [LARGE SCALE GENOMIC DNA]</scope>
    <source>
        <strain evidence="3">cv. Shuchazao</strain>
        <tissue evidence="2">Leaf</tissue>
    </source>
</reference>
<dbReference type="STRING" id="542762.A0A4S4E2P2"/>
<comment type="caution">
    <text evidence="2">The sequence shown here is derived from an EMBL/GenBank/DDBJ whole genome shotgun (WGS) entry which is preliminary data.</text>
</comment>
<dbReference type="InterPro" id="IPR033246">
    <property type="entry name" value="BIN4"/>
</dbReference>
<feature type="compositionally biased region" description="Basic and acidic residues" evidence="1">
    <location>
        <begin position="162"/>
        <end position="196"/>
    </location>
</feature>
<evidence type="ECO:0000256" key="1">
    <source>
        <dbReference type="SAM" id="MobiDB-lite"/>
    </source>
</evidence>
<organism evidence="2 3">
    <name type="scientific">Camellia sinensis var. sinensis</name>
    <name type="common">China tea</name>
    <dbReference type="NCBI Taxonomy" id="542762"/>
    <lineage>
        <taxon>Eukaryota</taxon>
        <taxon>Viridiplantae</taxon>
        <taxon>Streptophyta</taxon>
        <taxon>Embryophyta</taxon>
        <taxon>Tracheophyta</taxon>
        <taxon>Spermatophyta</taxon>
        <taxon>Magnoliopsida</taxon>
        <taxon>eudicotyledons</taxon>
        <taxon>Gunneridae</taxon>
        <taxon>Pentapetalae</taxon>
        <taxon>asterids</taxon>
        <taxon>Ericales</taxon>
        <taxon>Theaceae</taxon>
        <taxon>Camellia</taxon>
    </lineage>
</organism>